<evidence type="ECO:0000259" key="1">
    <source>
        <dbReference type="Pfam" id="PF01610"/>
    </source>
</evidence>
<reference evidence="2 3" key="1">
    <citation type="submission" date="2019-12" db="EMBL/GenBank/DDBJ databases">
        <title>Microbes associate with the intestines of laboratory mice.</title>
        <authorList>
            <person name="Navarre W."/>
            <person name="Wong E."/>
        </authorList>
    </citation>
    <scope>NUCLEOTIDE SEQUENCE [LARGE SCALE GENOMIC DNA]</scope>
    <source>
        <strain evidence="2 3">NM51_B2-22</strain>
    </source>
</reference>
<gene>
    <name evidence="2" type="ORF">E5983_08785</name>
</gene>
<evidence type="ECO:0000313" key="2">
    <source>
        <dbReference type="EMBL" id="MVX59717.1"/>
    </source>
</evidence>
<protein>
    <recommendedName>
        <fullName evidence="1">Transposase IS204/IS1001/IS1096/IS1165 DDE domain-containing protein</fullName>
    </recommendedName>
</protein>
<proteinExistence type="predicted"/>
<accession>A0A7X3GA07</accession>
<feature type="domain" description="Transposase IS204/IS1001/IS1096/IS1165 DDE" evidence="1">
    <location>
        <begin position="12"/>
        <end position="36"/>
    </location>
</feature>
<dbReference type="EMBL" id="WSRS01000121">
    <property type="protein sequence ID" value="MVX59717.1"/>
    <property type="molecule type" value="Genomic_DNA"/>
</dbReference>
<evidence type="ECO:0000313" key="3">
    <source>
        <dbReference type="Proteomes" id="UP000461595"/>
    </source>
</evidence>
<sequence>MGRYLVIGRLRTNNKIKLLKRSAFGFRKHEHLFARIYWMQTPAVHSI</sequence>
<comment type="caution">
    <text evidence="2">The sequence shown here is derived from an EMBL/GenBank/DDBJ whole genome shotgun (WGS) entry which is preliminary data.</text>
</comment>
<organism evidence="2 3">
    <name type="scientific">Streptococcus danieliae</name>
    <dbReference type="NCBI Taxonomy" id="747656"/>
    <lineage>
        <taxon>Bacteria</taxon>
        <taxon>Bacillati</taxon>
        <taxon>Bacillota</taxon>
        <taxon>Bacilli</taxon>
        <taxon>Lactobacillales</taxon>
        <taxon>Streptococcaceae</taxon>
        <taxon>Streptococcus</taxon>
    </lineage>
</organism>
<dbReference type="Proteomes" id="UP000461595">
    <property type="component" value="Unassembled WGS sequence"/>
</dbReference>
<dbReference type="AlphaFoldDB" id="A0A7X3GA07"/>
<dbReference type="Pfam" id="PF01610">
    <property type="entry name" value="DDE_Tnp_ISL3"/>
    <property type="match status" value="1"/>
</dbReference>
<name>A0A7X3GA07_9STRE</name>
<dbReference type="InterPro" id="IPR002560">
    <property type="entry name" value="Transposase_DDE"/>
</dbReference>